<dbReference type="Pfam" id="PF11954">
    <property type="entry name" value="DUF3471"/>
    <property type="match status" value="1"/>
</dbReference>
<dbReference type="HOGENOM" id="CLU_020027_14_3_5"/>
<dbReference type="EMBL" id="CP002026">
    <property type="protein sequence ID" value="ADH88021.1"/>
    <property type="molecule type" value="Genomic_DNA"/>
</dbReference>
<dbReference type="InterPro" id="IPR021860">
    <property type="entry name" value="Peptidase_S12_Pab87-rel_C"/>
</dbReference>
<dbReference type="OrthoDB" id="5377981at2"/>
<organism evidence="4 5">
    <name type="scientific">Ancylobacter novellus (strain ATCC 8093 / DSM 506 / JCM 20403 / CCM 1077 / IAM 12100 / NBRC 12443 / NCIMB 10456)</name>
    <name type="common">Starkeya novella</name>
    <dbReference type="NCBI Taxonomy" id="639283"/>
    <lineage>
        <taxon>Bacteria</taxon>
        <taxon>Pseudomonadati</taxon>
        <taxon>Pseudomonadota</taxon>
        <taxon>Alphaproteobacteria</taxon>
        <taxon>Hyphomicrobiales</taxon>
        <taxon>Xanthobacteraceae</taxon>
        <taxon>Ancylobacter</taxon>
    </lineage>
</organism>
<keyword evidence="1" id="KW-0732">Signal</keyword>
<feature type="domain" description="Peptidase S12 Pab87-related C-terminal" evidence="3">
    <location>
        <begin position="410"/>
        <end position="495"/>
    </location>
</feature>
<dbReference type="PANTHER" id="PTHR46825:SF15">
    <property type="entry name" value="BETA-LACTAMASE-RELATED DOMAIN-CONTAINING PROTEIN"/>
    <property type="match status" value="1"/>
</dbReference>
<proteinExistence type="predicted"/>
<evidence type="ECO:0000259" key="3">
    <source>
        <dbReference type="Pfam" id="PF11954"/>
    </source>
</evidence>
<dbReference type="KEGG" id="sno:Snov_0689"/>
<dbReference type="RefSeq" id="WP_013165526.1">
    <property type="nucleotide sequence ID" value="NC_014217.1"/>
</dbReference>
<sequence length="508" mass="53275">MRRRILTLGLLLALTAPAAADPVPRERLEAALAALDDMAQQAVADGQVPGLAIAVVQGDAPVFLKGYGLRAQGKQATVDADTVFQLASFSKPISATVVAALVSEGLVEWNSSIATLDPSFRLQGAYPTQQLTVRDLFAHRSGLPGDAGNELEAFGFDRATILHRLALVPPSSSFRAGYSYSNFGLTEGAVAAAKPTGKAWEDVAQEKLYGPLGMSSTSSRHSDFLKRTNRAELHIGGPGKWAAKLPRDPDAQAPAGGVSSNVRDLAQWLRLEISGGTFNGSPMIKPTALAATHEPLMARGNNPVTGAASFYGLGWNVEFGRHGLSWGHAGAFSVGARTLVTIYPEAKLGIVVLANAFPTGVPEGLADSFFDVAFDGKISKDWLTPWNAAYAGMFGPAVEAAKKEYAAPAGGAMPAAPLKAYAGRYANAYVGAAEVAAVGDKLELRLGPQGKARVPLIHFNRDVFLYYPTPELPDLPAGVSFSLGPDGTARALTLEDLDGLGLGTLARE</sequence>
<dbReference type="Gene3D" id="2.40.128.600">
    <property type="match status" value="1"/>
</dbReference>
<dbReference type="InterPro" id="IPR012338">
    <property type="entry name" value="Beta-lactam/transpept-like"/>
</dbReference>
<evidence type="ECO:0000259" key="2">
    <source>
        <dbReference type="Pfam" id="PF00144"/>
    </source>
</evidence>
<keyword evidence="5" id="KW-1185">Reference proteome</keyword>
<dbReference type="InterPro" id="IPR001466">
    <property type="entry name" value="Beta-lactam-related"/>
</dbReference>
<evidence type="ECO:0000313" key="5">
    <source>
        <dbReference type="Proteomes" id="UP000006633"/>
    </source>
</evidence>
<accession>D7A4X3</accession>
<dbReference type="AlphaFoldDB" id="D7A4X3"/>
<dbReference type="eggNOG" id="COG1680">
    <property type="taxonomic scope" value="Bacteria"/>
</dbReference>
<dbReference type="Proteomes" id="UP000006633">
    <property type="component" value="Chromosome"/>
</dbReference>
<dbReference type="PANTHER" id="PTHR46825">
    <property type="entry name" value="D-ALANYL-D-ALANINE-CARBOXYPEPTIDASE/ENDOPEPTIDASE AMPH"/>
    <property type="match status" value="1"/>
</dbReference>
<name>D7A4X3_ANCN5</name>
<dbReference type="Pfam" id="PF00144">
    <property type="entry name" value="Beta-lactamase"/>
    <property type="match status" value="1"/>
</dbReference>
<dbReference type="Gene3D" id="3.40.710.10">
    <property type="entry name" value="DD-peptidase/beta-lactamase superfamily"/>
    <property type="match status" value="1"/>
</dbReference>
<dbReference type="InterPro" id="IPR050491">
    <property type="entry name" value="AmpC-like"/>
</dbReference>
<feature type="signal peptide" evidence="1">
    <location>
        <begin position="1"/>
        <end position="20"/>
    </location>
</feature>
<dbReference type="STRING" id="639283.Snov_0689"/>
<evidence type="ECO:0000313" key="4">
    <source>
        <dbReference type="EMBL" id="ADH88021.1"/>
    </source>
</evidence>
<feature type="domain" description="Beta-lactamase-related" evidence="2">
    <location>
        <begin position="35"/>
        <end position="361"/>
    </location>
</feature>
<feature type="chain" id="PRO_5003092330" evidence="1">
    <location>
        <begin position="21"/>
        <end position="508"/>
    </location>
</feature>
<gene>
    <name evidence="4" type="ordered locus">Snov_0689</name>
</gene>
<protein>
    <submittedName>
        <fullName evidence="4">Beta-lactamase</fullName>
    </submittedName>
</protein>
<dbReference type="SUPFAM" id="SSF56601">
    <property type="entry name" value="beta-lactamase/transpeptidase-like"/>
    <property type="match status" value="1"/>
</dbReference>
<evidence type="ECO:0000256" key="1">
    <source>
        <dbReference type="SAM" id="SignalP"/>
    </source>
</evidence>
<reference evidence="4 5" key="1">
    <citation type="journal article" date="2012" name="Stand. Genomic Sci.">
        <title>Complete genome sequence of the facultatively chemolithoautotrophic and methylotrophic alpha Proteobacterium Starkeya novella type strain (ATCC 8093(T)).</title>
        <authorList>
            <person name="Kappler U."/>
            <person name="Davenport K."/>
            <person name="Beatson S."/>
            <person name="Lucas S."/>
            <person name="Lapidus A."/>
            <person name="Copeland A."/>
            <person name="Berry K.W."/>
            <person name="Glavina Del Rio T."/>
            <person name="Hammon N."/>
            <person name="Dalin E."/>
            <person name="Tice H."/>
            <person name="Pitluck S."/>
            <person name="Richardson P."/>
            <person name="Bruce D."/>
            <person name="Goodwin L.A."/>
            <person name="Han C."/>
            <person name="Tapia R."/>
            <person name="Detter J.C."/>
            <person name="Chang Y.J."/>
            <person name="Jeffries C.D."/>
            <person name="Land M."/>
            <person name="Hauser L."/>
            <person name="Kyrpides N.C."/>
            <person name="Goker M."/>
            <person name="Ivanova N."/>
            <person name="Klenk H.P."/>
            <person name="Woyke T."/>
        </authorList>
    </citation>
    <scope>NUCLEOTIDE SEQUENCE [LARGE SCALE GENOMIC DNA]</scope>
    <source>
        <strain evidence="5">ATCC 8093 / DSM 506 / JCM 20403 / CCM 1077 / IAM 12100 / NBRC 12443 / NCIMB 10456</strain>
    </source>
</reference>